<dbReference type="InterPro" id="IPR001063">
    <property type="entry name" value="Ribosomal_uL22"/>
</dbReference>
<evidence type="ECO:0000256" key="5">
    <source>
        <dbReference type="ARBA" id="ARBA00023274"/>
    </source>
</evidence>
<dbReference type="Pfam" id="PF00237">
    <property type="entry name" value="Ribosomal_L22"/>
    <property type="match status" value="1"/>
</dbReference>
<evidence type="ECO:0000256" key="4">
    <source>
        <dbReference type="ARBA" id="ARBA00022980"/>
    </source>
</evidence>
<name>K2AXI8_9BACT</name>
<organism evidence="11">
    <name type="scientific">uncultured bacterium</name>
    <name type="common">gcode 4</name>
    <dbReference type="NCBI Taxonomy" id="1234023"/>
    <lineage>
        <taxon>Bacteria</taxon>
        <taxon>environmental samples</taxon>
    </lineage>
</organism>
<dbReference type="GO" id="GO:0003735">
    <property type="term" value="F:structural constituent of ribosome"/>
    <property type="evidence" value="ECO:0007669"/>
    <property type="project" value="InterPro"/>
</dbReference>
<dbReference type="Gene3D" id="3.90.470.10">
    <property type="entry name" value="Ribosomal protein L22/L17"/>
    <property type="match status" value="1"/>
</dbReference>
<proteinExistence type="inferred from homology"/>
<dbReference type="InterPro" id="IPR036394">
    <property type="entry name" value="Ribosomal_uL22_sf"/>
</dbReference>
<evidence type="ECO:0000256" key="10">
    <source>
        <dbReference type="RuleBase" id="RU004008"/>
    </source>
</evidence>
<evidence type="ECO:0000256" key="1">
    <source>
        <dbReference type="ARBA" id="ARBA00009451"/>
    </source>
</evidence>
<dbReference type="EMBL" id="AMFJ01021624">
    <property type="protein sequence ID" value="EKD66482.1"/>
    <property type="molecule type" value="Genomic_DNA"/>
</dbReference>
<dbReference type="InterPro" id="IPR047867">
    <property type="entry name" value="Ribosomal_uL22_bac/org-type"/>
</dbReference>
<evidence type="ECO:0000256" key="7">
    <source>
        <dbReference type="HAMAP-Rule" id="MF_01331"/>
    </source>
</evidence>
<dbReference type="InterPro" id="IPR005727">
    <property type="entry name" value="Ribosomal_uL22_bac/chlpt-type"/>
</dbReference>
<dbReference type="PANTHER" id="PTHR13501:SF8">
    <property type="entry name" value="LARGE RIBOSOMAL SUBUNIT PROTEIN UL22M"/>
    <property type="match status" value="1"/>
</dbReference>
<dbReference type="PANTHER" id="PTHR13501">
    <property type="entry name" value="CHLOROPLAST 50S RIBOSOMAL PROTEIN L22-RELATED"/>
    <property type="match status" value="1"/>
</dbReference>
<reference evidence="11" key="1">
    <citation type="journal article" date="2012" name="Science">
        <title>Fermentation, hydrogen, and sulfur metabolism in multiple uncultivated bacterial phyla.</title>
        <authorList>
            <person name="Wrighton K.C."/>
            <person name="Thomas B.C."/>
            <person name="Sharon I."/>
            <person name="Miller C.S."/>
            <person name="Castelle C.J."/>
            <person name="VerBerkmoes N.C."/>
            <person name="Wilkins M.J."/>
            <person name="Hettich R.L."/>
            <person name="Lipton M.S."/>
            <person name="Williams K.H."/>
            <person name="Long P.E."/>
            <person name="Banfield J.F."/>
        </authorList>
    </citation>
    <scope>NUCLEOTIDE SEQUENCE [LARGE SCALE GENOMIC DNA]</scope>
</reference>
<accession>K2AXI8</accession>
<evidence type="ECO:0000256" key="6">
    <source>
        <dbReference type="ARBA" id="ARBA00035207"/>
    </source>
</evidence>
<keyword evidence="2 7" id="KW-0699">rRNA-binding</keyword>
<evidence type="ECO:0000313" key="11">
    <source>
        <dbReference type="EMBL" id="EKD66482.1"/>
    </source>
</evidence>
<comment type="function">
    <text evidence="7 10">This protein binds specifically to 23S rRNA; its binding is stimulated by other ribosomal proteins, e.g., L4, L17, and L20. It is important during the early stages of 50S assembly. It makes multiple contacts with different domains of the 23S rRNA in the assembled 50S subunit and ribosome.</text>
</comment>
<dbReference type="GO" id="GO:0019843">
    <property type="term" value="F:rRNA binding"/>
    <property type="evidence" value="ECO:0007669"/>
    <property type="project" value="UniProtKB-UniRule"/>
</dbReference>
<protein>
    <recommendedName>
        <fullName evidence="6 7">Large ribosomal subunit protein uL22</fullName>
    </recommendedName>
</protein>
<comment type="subunit">
    <text evidence="7 9">Part of the 50S ribosomal subunit.</text>
</comment>
<evidence type="ECO:0000256" key="2">
    <source>
        <dbReference type="ARBA" id="ARBA00022730"/>
    </source>
</evidence>
<sequence>MKAYWKNIRISPKKLSVIATIIRNMEAPKALDILKFMPKKGAGVLYKVLHSAIANAVKNDWQEKDKLLVNSLIVSKWIVYKRWNPISRWRSHAILKRTSNVLIELKAK</sequence>
<dbReference type="AlphaFoldDB" id="K2AXI8"/>
<evidence type="ECO:0000256" key="3">
    <source>
        <dbReference type="ARBA" id="ARBA00022884"/>
    </source>
</evidence>
<dbReference type="SUPFAM" id="SSF54843">
    <property type="entry name" value="Ribosomal protein L22"/>
    <property type="match status" value="1"/>
</dbReference>
<keyword evidence="4 7" id="KW-0689">Ribosomal protein</keyword>
<gene>
    <name evidence="7" type="primary">rplV</name>
    <name evidence="11" type="ORF">ACD_49C00038G0016</name>
</gene>
<comment type="caution">
    <text evidence="11">The sequence shown here is derived from an EMBL/GenBank/DDBJ whole genome shotgun (WGS) entry which is preliminary data.</text>
</comment>
<comment type="function">
    <text evidence="7">The globular domain of the protein is located near the polypeptide exit tunnel on the outside of the subunit, while an extended beta-hairpin is found that lines the wall of the exit tunnel in the center of the 70S ribosome.</text>
</comment>
<keyword evidence="3 7" id="KW-0694">RNA-binding</keyword>
<evidence type="ECO:0000256" key="8">
    <source>
        <dbReference type="RuleBase" id="RU004005"/>
    </source>
</evidence>
<comment type="similarity">
    <text evidence="1 7 8">Belongs to the universal ribosomal protein uL22 family.</text>
</comment>
<keyword evidence="5 7" id="KW-0687">Ribonucleoprotein</keyword>
<dbReference type="NCBIfam" id="TIGR01044">
    <property type="entry name" value="rplV_bact"/>
    <property type="match status" value="1"/>
</dbReference>
<evidence type="ECO:0000256" key="9">
    <source>
        <dbReference type="RuleBase" id="RU004006"/>
    </source>
</evidence>
<dbReference type="GO" id="GO:0022625">
    <property type="term" value="C:cytosolic large ribosomal subunit"/>
    <property type="evidence" value="ECO:0007669"/>
    <property type="project" value="TreeGrafter"/>
</dbReference>
<dbReference type="HAMAP" id="MF_01331_B">
    <property type="entry name" value="Ribosomal_uL22_B"/>
    <property type="match status" value="1"/>
</dbReference>
<dbReference type="GO" id="GO:0006412">
    <property type="term" value="P:translation"/>
    <property type="evidence" value="ECO:0007669"/>
    <property type="project" value="UniProtKB-UniRule"/>
</dbReference>
<dbReference type="CDD" id="cd00336">
    <property type="entry name" value="Ribosomal_L22"/>
    <property type="match status" value="1"/>
</dbReference>